<comment type="function">
    <text evidence="3">Part of the endoplasmic reticulum membrane protein complex (EMC) that enables the energy-independent insertion into endoplasmic reticulum membranes of newly synthesized membrane proteins.</text>
</comment>
<dbReference type="OrthoDB" id="124397at2759"/>
<dbReference type="GO" id="GO:0072546">
    <property type="term" value="C:EMC complex"/>
    <property type="evidence" value="ECO:0007669"/>
    <property type="project" value="UniProtKB-UniRule"/>
</dbReference>
<dbReference type="Proteomes" id="UP001150925">
    <property type="component" value="Unassembled WGS sequence"/>
</dbReference>
<reference evidence="5" key="1">
    <citation type="submission" date="2022-07" db="EMBL/GenBank/DDBJ databases">
        <title>Phylogenomic reconstructions and comparative analyses of Kickxellomycotina fungi.</title>
        <authorList>
            <person name="Reynolds N.K."/>
            <person name="Stajich J.E."/>
            <person name="Barry K."/>
            <person name="Grigoriev I.V."/>
            <person name="Crous P."/>
            <person name="Smith M.E."/>
        </authorList>
    </citation>
    <scope>NUCLEOTIDE SEQUENCE</scope>
    <source>
        <strain evidence="5">RSA 1196</strain>
    </source>
</reference>
<protein>
    <recommendedName>
        <fullName evidence="3">ER membrane protein complex subunit 2</fullName>
    </recommendedName>
</protein>
<comment type="subunit">
    <text evidence="3">Component of the ER membrane protein complex (EMC).</text>
</comment>
<organism evidence="5 6">
    <name type="scientific">Dispira parvispora</name>
    <dbReference type="NCBI Taxonomy" id="1520584"/>
    <lineage>
        <taxon>Eukaryota</taxon>
        <taxon>Fungi</taxon>
        <taxon>Fungi incertae sedis</taxon>
        <taxon>Zoopagomycota</taxon>
        <taxon>Kickxellomycotina</taxon>
        <taxon>Dimargaritomycetes</taxon>
        <taxon>Dimargaritales</taxon>
        <taxon>Dimargaritaceae</taxon>
        <taxon>Dispira</taxon>
    </lineage>
</organism>
<gene>
    <name evidence="5" type="primary">oca3</name>
    <name evidence="5" type="ORF">IWQ62_006039</name>
</gene>
<keyword evidence="3" id="KW-0256">Endoplasmic reticulum</keyword>
<evidence type="ECO:0000313" key="6">
    <source>
        <dbReference type="Proteomes" id="UP001150925"/>
    </source>
</evidence>
<comment type="similarity">
    <text evidence="3">Belongs to the EMC2 family.</text>
</comment>
<keyword evidence="3" id="KW-0472">Membrane</keyword>
<sequence length="245" mass="27971">MALSSPLSYKAVTDRLTELRTTGERQPREVCTLGHWLFLEYNGFMDTSSAVFWLTVEQVLLATLDTKTWGFANKLLSMLRKKFPESKRVDLLGGMLLEAQGQYQDATSVYQRVLQTDETNVVAQKRMVAIAKAQGRLTDAIAQMVQYVDVHSNDQDAWLELCDLYVSRSMLPQAAFAMEELLLLQPLNHIYHQKYAELHYTMQNYDIALKYHCRSLELCTDYLRALYGIKQCLIKLSTLPNSAGA</sequence>
<feature type="non-terminal residue" evidence="5">
    <location>
        <position position="245"/>
    </location>
</feature>
<dbReference type="AlphaFoldDB" id="A0A9W8AL36"/>
<evidence type="ECO:0000256" key="2">
    <source>
        <dbReference type="ARBA" id="ARBA00022803"/>
    </source>
</evidence>
<evidence type="ECO:0000259" key="4">
    <source>
        <dbReference type="Pfam" id="PF22890"/>
    </source>
</evidence>
<keyword evidence="6" id="KW-1185">Reference proteome</keyword>
<proteinExistence type="inferred from homology"/>
<comment type="subcellular location">
    <subcellularLocation>
        <location evidence="3">Endoplasmic reticulum membrane</location>
        <topology evidence="3">Peripheral membrane protein</topology>
        <orientation evidence="3">Cytoplasmic side</orientation>
    </subcellularLocation>
</comment>
<accession>A0A9W8AL36</accession>
<comment type="caution">
    <text evidence="5">The sequence shown here is derived from an EMBL/GenBank/DDBJ whole genome shotgun (WGS) entry which is preliminary data.</text>
</comment>
<keyword evidence="2" id="KW-0802">TPR repeat</keyword>
<evidence type="ECO:0000256" key="1">
    <source>
        <dbReference type="ARBA" id="ARBA00022737"/>
    </source>
</evidence>
<dbReference type="InterPro" id="IPR011990">
    <property type="entry name" value="TPR-like_helical_dom_sf"/>
</dbReference>
<dbReference type="Pfam" id="PF22890">
    <property type="entry name" value="TPR_EMC2"/>
    <property type="match status" value="1"/>
</dbReference>
<keyword evidence="1" id="KW-0677">Repeat</keyword>
<dbReference type="InterPro" id="IPR055217">
    <property type="entry name" value="TPR_EMC2"/>
</dbReference>
<dbReference type="InterPro" id="IPR039856">
    <property type="entry name" value="EMC2-like"/>
</dbReference>
<name>A0A9W8AL36_9FUNG</name>
<dbReference type="Gene3D" id="1.25.40.10">
    <property type="entry name" value="Tetratricopeptide repeat domain"/>
    <property type="match status" value="1"/>
</dbReference>
<dbReference type="EMBL" id="JANBPY010002929">
    <property type="protein sequence ID" value="KAJ1953248.1"/>
    <property type="molecule type" value="Genomic_DNA"/>
</dbReference>
<feature type="domain" description="EMC2 TPR-like" evidence="4">
    <location>
        <begin position="91"/>
        <end position="203"/>
    </location>
</feature>
<dbReference type="PANTHER" id="PTHR12760">
    <property type="entry name" value="TETRATRICOPEPTIDE REPEAT PROTEIN"/>
    <property type="match status" value="1"/>
</dbReference>
<evidence type="ECO:0000313" key="5">
    <source>
        <dbReference type="EMBL" id="KAJ1953248.1"/>
    </source>
</evidence>
<dbReference type="SUPFAM" id="SSF48452">
    <property type="entry name" value="TPR-like"/>
    <property type="match status" value="1"/>
</dbReference>
<evidence type="ECO:0000256" key="3">
    <source>
        <dbReference type="RuleBase" id="RU367091"/>
    </source>
</evidence>